<dbReference type="GO" id="GO:0006281">
    <property type="term" value="P:DNA repair"/>
    <property type="evidence" value="ECO:0007669"/>
    <property type="project" value="TreeGrafter"/>
</dbReference>
<dbReference type="GO" id="GO:0008967">
    <property type="term" value="F:phosphoglycolate phosphatase activity"/>
    <property type="evidence" value="ECO:0007669"/>
    <property type="project" value="TreeGrafter"/>
</dbReference>
<dbReference type="RefSeq" id="WP_369148140.1">
    <property type="nucleotide sequence ID" value="NZ_CP163444.1"/>
</dbReference>
<sequence>MRSPPRATERGEGEVLVFDRDGVLHDSRERAWRAYQTARTEMGLWELPDLTGPHELPLIYQGVLSQSLTRWIPYEAAERFWQRHARLTDVTADESAHGVIPELADVLDELGRGPGYGIVTGSHRIAVERLLQRSLDANAMPGVLLSRDEDGRKELKLRLLHRQHGATAYVGDTGSDVRHARAAGLRAIAISYGYADIDDLIAAGPDFVLHTPAGLDAW</sequence>
<dbReference type="AlphaFoldDB" id="A0AB39T812"/>
<dbReference type="PANTHER" id="PTHR43434:SF1">
    <property type="entry name" value="PHOSPHOGLYCOLATE PHOSPHATASE"/>
    <property type="match status" value="1"/>
</dbReference>
<gene>
    <name evidence="1" type="ORF">AB5J54_36065</name>
</gene>
<dbReference type="EC" id="3.-.-.-" evidence="1"/>
<reference evidence="1" key="1">
    <citation type="submission" date="2024-07" db="EMBL/GenBank/DDBJ databases">
        <authorList>
            <person name="Yu S.T."/>
        </authorList>
    </citation>
    <scope>NUCLEOTIDE SEQUENCE</scope>
    <source>
        <strain evidence="1">R44</strain>
    </source>
</reference>
<dbReference type="EMBL" id="CP163444">
    <property type="protein sequence ID" value="XDQ75610.1"/>
    <property type="molecule type" value="Genomic_DNA"/>
</dbReference>
<dbReference type="SUPFAM" id="SSF56784">
    <property type="entry name" value="HAD-like"/>
    <property type="match status" value="1"/>
</dbReference>
<organism evidence="1">
    <name type="scientific">Streptomyces sp. R44</name>
    <dbReference type="NCBI Taxonomy" id="3238633"/>
    <lineage>
        <taxon>Bacteria</taxon>
        <taxon>Bacillati</taxon>
        <taxon>Actinomycetota</taxon>
        <taxon>Actinomycetes</taxon>
        <taxon>Kitasatosporales</taxon>
        <taxon>Streptomycetaceae</taxon>
        <taxon>Streptomyces</taxon>
    </lineage>
</organism>
<dbReference type="Gene3D" id="3.40.50.1000">
    <property type="entry name" value="HAD superfamily/HAD-like"/>
    <property type="match status" value="1"/>
</dbReference>
<dbReference type="InterPro" id="IPR023214">
    <property type="entry name" value="HAD_sf"/>
</dbReference>
<dbReference type="Gene3D" id="1.10.150.240">
    <property type="entry name" value="Putative phosphatase, domain 2"/>
    <property type="match status" value="1"/>
</dbReference>
<accession>A0AB39T812</accession>
<keyword evidence="1" id="KW-0378">Hydrolase</keyword>
<protein>
    <submittedName>
        <fullName evidence="1">HAD family hydrolase</fullName>
        <ecNumber evidence="1">3.-.-.-</ecNumber>
    </submittedName>
</protein>
<dbReference type="Pfam" id="PF00702">
    <property type="entry name" value="Hydrolase"/>
    <property type="match status" value="1"/>
</dbReference>
<proteinExistence type="predicted"/>
<dbReference type="InterPro" id="IPR036412">
    <property type="entry name" value="HAD-like_sf"/>
</dbReference>
<dbReference type="InterPro" id="IPR023198">
    <property type="entry name" value="PGP-like_dom2"/>
</dbReference>
<dbReference type="InterPro" id="IPR050155">
    <property type="entry name" value="HAD-like_hydrolase_sf"/>
</dbReference>
<evidence type="ECO:0000313" key="1">
    <source>
        <dbReference type="EMBL" id="XDQ75610.1"/>
    </source>
</evidence>
<name>A0AB39T812_9ACTN</name>
<dbReference type="PANTHER" id="PTHR43434">
    <property type="entry name" value="PHOSPHOGLYCOLATE PHOSPHATASE"/>
    <property type="match status" value="1"/>
</dbReference>